<sequence>MKVISIESEAYKSLLQKIDRIHSFVQKQEKENTILQQSDPSEVWLSDQDAATILRVSRRTMQRLRSNGEITYSIRGGRVWYLLAEVKRLLPGLVVNNNKKGGKP</sequence>
<feature type="domain" description="Helix-turn-helix" evidence="1">
    <location>
        <begin position="44"/>
        <end position="85"/>
    </location>
</feature>
<accession>A0A212J8H4</accession>
<dbReference type="AlphaFoldDB" id="A0A212J8H4"/>
<dbReference type="PANTHER" id="PTHR34585:SF22">
    <property type="entry name" value="HELIX-TURN-HELIX DOMAIN-CONTAINING PROTEIN"/>
    <property type="match status" value="1"/>
</dbReference>
<dbReference type="PANTHER" id="PTHR34585">
    <property type="match status" value="1"/>
</dbReference>
<organism evidence="2">
    <name type="scientific">uncultured Dysgonomonas sp</name>
    <dbReference type="NCBI Taxonomy" id="206096"/>
    <lineage>
        <taxon>Bacteria</taxon>
        <taxon>Pseudomonadati</taxon>
        <taxon>Bacteroidota</taxon>
        <taxon>Bacteroidia</taxon>
        <taxon>Bacteroidales</taxon>
        <taxon>Dysgonomonadaceae</taxon>
        <taxon>Dysgonomonas</taxon>
        <taxon>environmental samples</taxon>
    </lineage>
</organism>
<evidence type="ECO:0000313" key="2">
    <source>
        <dbReference type="EMBL" id="SBV95754.1"/>
    </source>
</evidence>
<name>A0A212J8H4_9BACT</name>
<dbReference type="InterPro" id="IPR041657">
    <property type="entry name" value="HTH_17"/>
</dbReference>
<dbReference type="EMBL" id="FLUL01000001">
    <property type="protein sequence ID" value="SBV95754.1"/>
    <property type="molecule type" value="Genomic_DNA"/>
</dbReference>
<proteinExistence type="predicted"/>
<evidence type="ECO:0000259" key="1">
    <source>
        <dbReference type="Pfam" id="PF12728"/>
    </source>
</evidence>
<dbReference type="InterPro" id="IPR009061">
    <property type="entry name" value="DNA-bd_dom_put_sf"/>
</dbReference>
<dbReference type="Pfam" id="PF12728">
    <property type="entry name" value="HTH_17"/>
    <property type="match status" value="1"/>
</dbReference>
<reference evidence="2" key="1">
    <citation type="submission" date="2016-04" db="EMBL/GenBank/DDBJ databases">
        <authorList>
            <person name="Evans L.H."/>
            <person name="Alamgir A."/>
            <person name="Owens N."/>
            <person name="Weber N.D."/>
            <person name="Virtaneva K."/>
            <person name="Barbian K."/>
            <person name="Babar A."/>
            <person name="Rosenke K."/>
        </authorList>
    </citation>
    <scope>NUCLEOTIDE SEQUENCE</scope>
    <source>
        <strain evidence="3">86-1</strain>
        <strain evidence="2">86-2</strain>
    </source>
</reference>
<evidence type="ECO:0000313" key="3">
    <source>
        <dbReference type="EMBL" id="SBW07916.1"/>
    </source>
</evidence>
<gene>
    <name evidence="3" type="ORF">KL86DYS1_31793</name>
    <name evidence="2" type="ORF">KL86DYS2_10968</name>
</gene>
<dbReference type="RefSeq" id="WP_006801219.1">
    <property type="nucleotide sequence ID" value="NZ_CALESN010000001.1"/>
</dbReference>
<dbReference type="EMBL" id="FLUM01000003">
    <property type="protein sequence ID" value="SBW07916.1"/>
    <property type="molecule type" value="Genomic_DNA"/>
</dbReference>
<dbReference type="SUPFAM" id="SSF46955">
    <property type="entry name" value="Putative DNA-binding domain"/>
    <property type="match status" value="1"/>
</dbReference>
<protein>
    <recommendedName>
        <fullName evidence="1">Helix-turn-helix domain-containing protein</fullName>
    </recommendedName>
</protein>